<dbReference type="GeneID" id="8855667"/>
<feature type="region of interest" description="Disordered" evidence="1">
    <location>
        <begin position="70"/>
        <end position="90"/>
    </location>
</feature>
<organism evidence="3">
    <name type="scientific">Naegleria gruberi</name>
    <name type="common">Amoeba</name>
    <dbReference type="NCBI Taxonomy" id="5762"/>
    <lineage>
        <taxon>Eukaryota</taxon>
        <taxon>Discoba</taxon>
        <taxon>Heterolobosea</taxon>
        <taxon>Tetramitia</taxon>
        <taxon>Eutetramitia</taxon>
        <taxon>Vahlkampfiidae</taxon>
        <taxon>Naegleria</taxon>
    </lineage>
</organism>
<dbReference type="InParanoid" id="D2VQ02"/>
<evidence type="ECO:0000313" key="3">
    <source>
        <dbReference type="Proteomes" id="UP000006671"/>
    </source>
</evidence>
<dbReference type="VEuPathDB" id="AmoebaDB:NAEGRDRAFT_71115"/>
<sequence length="312" mass="34172">MVCQKSNGVSPKLVSQIEDKVEQLREIYKNQQFKTVIMSNQTNAIFYHDPKILLSNNAIPNNSPLTIYNSSSNSNNNNNTITSSNSSGINNTITSNNTTSTTTQPITIITTVSHSNNNNTATSSPPTSITPPLKNTFKNQSPKEISATNLTAQLGMSVSQISQSQSPHSPTTHSPVFESQSIGFVVGSIEDLSQRLRQYLESVDNFVKLFAEDETQQFISQGIYHIRGCSGLMNGSSSSSLNSNANHNSSTLTCSIFVKTDITCAIFTDVYEQGALSMSEDMDKEILDIVDQLQLLLKGAIEKEKQMLKNKK</sequence>
<proteinExistence type="predicted"/>
<accession>D2VQ02</accession>
<name>D2VQ02_NAEGR</name>
<reference evidence="2 3" key="1">
    <citation type="journal article" date="2010" name="Cell">
        <title>The genome of Naegleria gruberi illuminates early eukaryotic versatility.</title>
        <authorList>
            <person name="Fritz-Laylin L.K."/>
            <person name="Prochnik S.E."/>
            <person name="Ginger M.L."/>
            <person name="Dacks J.B."/>
            <person name="Carpenter M.L."/>
            <person name="Field M.C."/>
            <person name="Kuo A."/>
            <person name="Paredez A."/>
            <person name="Chapman J."/>
            <person name="Pham J."/>
            <person name="Shu S."/>
            <person name="Neupane R."/>
            <person name="Cipriano M."/>
            <person name="Mancuso J."/>
            <person name="Tu H."/>
            <person name="Salamov A."/>
            <person name="Lindquist E."/>
            <person name="Shapiro H."/>
            <person name="Lucas S."/>
            <person name="Grigoriev I.V."/>
            <person name="Cande W.Z."/>
            <person name="Fulton C."/>
            <person name="Rokhsar D.S."/>
            <person name="Dawson S.C."/>
        </authorList>
    </citation>
    <scope>NUCLEOTIDE SEQUENCE [LARGE SCALE GENOMIC DNA]</scope>
    <source>
        <strain evidence="2 3">NEG-M</strain>
    </source>
</reference>
<evidence type="ECO:0000256" key="1">
    <source>
        <dbReference type="SAM" id="MobiDB-lite"/>
    </source>
</evidence>
<dbReference type="KEGG" id="ngr:NAEGRDRAFT_71115"/>
<evidence type="ECO:0000313" key="2">
    <source>
        <dbReference type="EMBL" id="EFC41023.1"/>
    </source>
</evidence>
<dbReference type="Proteomes" id="UP000006671">
    <property type="component" value="Unassembled WGS sequence"/>
</dbReference>
<dbReference type="AlphaFoldDB" id="D2VQ02"/>
<keyword evidence="3" id="KW-1185">Reference proteome</keyword>
<gene>
    <name evidence="2" type="ORF">NAEGRDRAFT_71115</name>
</gene>
<dbReference type="EMBL" id="GG738888">
    <property type="protein sequence ID" value="EFC41023.1"/>
    <property type="molecule type" value="Genomic_DNA"/>
</dbReference>
<protein>
    <submittedName>
        <fullName evidence="2">Predicted protein</fullName>
    </submittedName>
</protein>
<dbReference type="OMA" id="DITCAIF"/>
<dbReference type="OrthoDB" id="10261588at2759"/>
<dbReference type="RefSeq" id="XP_002673767.1">
    <property type="nucleotide sequence ID" value="XM_002673721.1"/>
</dbReference>